<dbReference type="Pfam" id="PF21376">
    <property type="entry name" value="TOR1A_C"/>
    <property type="match status" value="1"/>
</dbReference>
<dbReference type="PANTHER" id="PTHR10760">
    <property type="entry name" value="TORSIN"/>
    <property type="match status" value="1"/>
</dbReference>
<evidence type="ECO:0000256" key="1">
    <source>
        <dbReference type="ARBA" id="ARBA00004319"/>
    </source>
</evidence>
<keyword evidence="6" id="KW-0067">ATP-binding</keyword>
<keyword evidence="7" id="KW-0325">Glycoprotein</keyword>
<dbReference type="GO" id="GO:0071218">
    <property type="term" value="P:cellular response to misfolded protein"/>
    <property type="evidence" value="ECO:0007669"/>
    <property type="project" value="TreeGrafter"/>
</dbReference>
<dbReference type="GO" id="GO:0005788">
    <property type="term" value="C:endoplasmic reticulum lumen"/>
    <property type="evidence" value="ECO:0007669"/>
    <property type="project" value="UniProtKB-SubCell"/>
</dbReference>
<evidence type="ECO:0000313" key="9">
    <source>
        <dbReference type="EMBL" id="LAB70126.1"/>
    </source>
</evidence>
<dbReference type="InterPro" id="IPR010448">
    <property type="entry name" value="Torsin"/>
</dbReference>
<dbReference type="InterPro" id="IPR001270">
    <property type="entry name" value="ClpA/B"/>
</dbReference>
<dbReference type="GO" id="GO:0016887">
    <property type="term" value="F:ATP hydrolysis activity"/>
    <property type="evidence" value="ECO:0007669"/>
    <property type="project" value="InterPro"/>
</dbReference>
<evidence type="ECO:0000256" key="3">
    <source>
        <dbReference type="ARBA" id="ARBA00022729"/>
    </source>
</evidence>
<comment type="similarity">
    <text evidence="2">Belongs to the ClpA/ClpB family. Torsin subfamily.</text>
</comment>
<evidence type="ECO:0000256" key="7">
    <source>
        <dbReference type="ARBA" id="ARBA00023180"/>
    </source>
</evidence>
<evidence type="ECO:0000259" key="8">
    <source>
        <dbReference type="Pfam" id="PF21376"/>
    </source>
</evidence>
<evidence type="ECO:0000256" key="6">
    <source>
        <dbReference type="ARBA" id="ARBA00022840"/>
    </source>
</evidence>
<organism evidence="9">
    <name type="scientific">Hirondellea gigas</name>
    <dbReference type="NCBI Taxonomy" id="1518452"/>
    <lineage>
        <taxon>Eukaryota</taxon>
        <taxon>Metazoa</taxon>
        <taxon>Ecdysozoa</taxon>
        <taxon>Arthropoda</taxon>
        <taxon>Crustacea</taxon>
        <taxon>Multicrustacea</taxon>
        <taxon>Malacostraca</taxon>
        <taxon>Eumalacostraca</taxon>
        <taxon>Peracarida</taxon>
        <taxon>Amphipoda</taxon>
        <taxon>Amphilochidea</taxon>
        <taxon>Lysianassida</taxon>
        <taxon>Lysianassidira</taxon>
        <taxon>Lysianassoidea</taxon>
        <taxon>Lysianassidae</taxon>
        <taxon>Hirondellea</taxon>
    </lineage>
</organism>
<dbReference type="SUPFAM" id="SSF52540">
    <property type="entry name" value="P-loop containing nucleoside triphosphate hydrolases"/>
    <property type="match status" value="1"/>
</dbReference>
<dbReference type="GO" id="GO:0005524">
    <property type="term" value="F:ATP binding"/>
    <property type="evidence" value="ECO:0007669"/>
    <property type="project" value="UniProtKB-KW"/>
</dbReference>
<reference evidence="9" key="1">
    <citation type="journal article" date="2018" name="Biosci. Biotechnol. Biochem.">
        <title>Polysaccharide hydrolase of the hadal zone amphipods Hirondellea gigas.</title>
        <authorList>
            <person name="Kobayashi H."/>
            <person name="Nagahama T."/>
            <person name="Arai W."/>
            <person name="Sasagawa Y."/>
            <person name="Umeda M."/>
            <person name="Hayashi T."/>
            <person name="Nikaido I."/>
            <person name="Watanabe H."/>
            <person name="Oguri K."/>
            <person name="Kitazato H."/>
            <person name="Fujioka K."/>
            <person name="Kido Y."/>
            <person name="Takami H."/>
        </authorList>
    </citation>
    <scope>NUCLEOTIDE SEQUENCE</scope>
    <source>
        <tissue evidence="9">Whole body</tissue>
    </source>
</reference>
<dbReference type="InterPro" id="IPR049337">
    <property type="entry name" value="TOR1A_C"/>
</dbReference>
<comment type="subcellular location">
    <subcellularLocation>
        <location evidence="1">Endoplasmic reticulum lumen</location>
    </subcellularLocation>
</comment>
<name>A0A2P2I884_9CRUS</name>
<dbReference type="EMBL" id="IACF01004537">
    <property type="protein sequence ID" value="LAB70126.1"/>
    <property type="molecule type" value="mRNA"/>
</dbReference>
<evidence type="ECO:0000256" key="4">
    <source>
        <dbReference type="ARBA" id="ARBA00022741"/>
    </source>
</evidence>
<dbReference type="PANTHER" id="PTHR10760:SF2">
    <property type="entry name" value="LD13476P-RELATED"/>
    <property type="match status" value="1"/>
</dbReference>
<evidence type="ECO:0000256" key="5">
    <source>
        <dbReference type="ARBA" id="ARBA00022824"/>
    </source>
</evidence>
<evidence type="ECO:0000256" key="2">
    <source>
        <dbReference type="ARBA" id="ARBA00006235"/>
    </source>
</evidence>
<sequence length="353" mass="40520">MRELYFSSYIMYAVSMKKVLLVFLLTFGCLRSEAQLFESAITIGLISTALYAGLGHITCQFRECCMPQSSWITPNITAIKNELKSRVHGQHLVQDVVVRAILSHYSDPEPKKALVISFHGDTGTGKNFVSDILSTGLYKKGIRSRYIHKYIASVDFRHESQTDLYKLELIDNIRAQVAICDRSLFIFDEVQQLQPGIIDVIKPFIDYHQNIKGVDYRKSVFIFLSNTGTKDILRFMLDWWSQGKTRADITLPDIEHLVQSGAFNEKGGLHMSELIQHSLVDYYVPFLPMERRHIELCARDDLISRGKREDENIIRNVADEMTYFPSANPLFASKGCKNVHQKVGYQLTNFDRF</sequence>
<keyword evidence="4" id="KW-0547">Nucleotide-binding</keyword>
<accession>A0A2P2I884</accession>
<dbReference type="FunFam" id="3.40.50.300:FF:002276">
    <property type="entry name" value="Torsin, putative"/>
    <property type="match status" value="1"/>
</dbReference>
<feature type="domain" description="Torsin-1A C-terminal" evidence="8">
    <location>
        <begin position="290"/>
        <end position="345"/>
    </location>
</feature>
<dbReference type="InterPro" id="IPR027417">
    <property type="entry name" value="P-loop_NTPase"/>
</dbReference>
<dbReference type="AlphaFoldDB" id="A0A2P2I884"/>
<keyword evidence="3" id="KW-0732">Signal</keyword>
<dbReference type="PROSITE" id="PS51257">
    <property type="entry name" value="PROKAR_LIPOPROTEIN"/>
    <property type="match status" value="1"/>
</dbReference>
<dbReference type="Pfam" id="PF06309">
    <property type="entry name" value="Torsin"/>
    <property type="match status" value="1"/>
</dbReference>
<dbReference type="Gene3D" id="3.40.50.300">
    <property type="entry name" value="P-loop containing nucleotide triphosphate hydrolases"/>
    <property type="match status" value="1"/>
</dbReference>
<proteinExistence type="evidence at transcript level"/>
<dbReference type="PRINTS" id="PR00300">
    <property type="entry name" value="CLPPROTEASEA"/>
</dbReference>
<keyword evidence="5" id="KW-0256">Endoplasmic reticulum</keyword>
<protein>
    <submittedName>
        <fullName evidence="9">Torsin-1A-like</fullName>
    </submittedName>
</protein>